<keyword evidence="1" id="KW-1133">Transmembrane helix</keyword>
<organism evidence="2 3">
    <name type="scientific">Nanobdella aerobiophila</name>
    <dbReference type="NCBI Taxonomy" id="2586965"/>
    <lineage>
        <taxon>Archaea</taxon>
        <taxon>Nanobdellota</taxon>
        <taxon>Nanobdellia</taxon>
        <taxon>Nanobdellales</taxon>
        <taxon>Nanobdellaceae</taxon>
        <taxon>Nanobdella</taxon>
    </lineage>
</organism>
<feature type="transmembrane region" description="Helical" evidence="1">
    <location>
        <begin position="79"/>
        <end position="96"/>
    </location>
</feature>
<dbReference type="GeneID" id="74568457"/>
<keyword evidence="1" id="KW-0812">Transmembrane</keyword>
<accession>A0A915WRI1</accession>
<name>A0A915WRI1_9ARCH</name>
<keyword evidence="1" id="KW-0472">Membrane</keyword>
<evidence type="ECO:0000256" key="1">
    <source>
        <dbReference type="SAM" id="Phobius"/>
    </source>
</evidence>
<feature type="transmembrane region" description="Helical" evidence="1">
    <location>
        <begin position="363"/>
        <end position="388"/>
    </location>
</feature>
<dbReference type="EMBL" id="AP019769">
    <property type="protein sequence ID" value="BBL45663.1"/>
    <property type="molecule type" value="Genomic_DNA"/>
</dbReference>
<proteinExistence type="predicted"/>
<dbReference type="RefSeq" id="WP_258392978.1">
    <property type="nucleotide sequence ID" value="NZ_AP019769.1"/>
</dbReference>
<reference evidence="3" key="1">
    <citation type="journal article" date="2022" name="Int. J. Syst. Evol. Microbiol.">
        <title>Nanobdella aerobiophila gen. nov., sp. nov., a thermoacidophilic, obligate ectosymbiotic archaeon, and proposal of Nanobdellaceae fam. nov., Nanobdellales ord. nov. and Nanobdellia class. nov.</title>
        <authorList>
            <person name="Kato S."/>
            <person name="Ogasawara A."/>
            <person name="Itoh T."/>
            <person name="Sakai H.D."/>
            <person name="Shimizu M."/>
            <person name="Yuki M."/>
            <person name="Kaneko M."/>
            <person name="Takashina T."/>
            <person name="Ohkuma M."/>
        </authorList>
    </citation>
    <scope>NUCLEOTIDE SEQUENCE [LARGE SCALE GENOMIC DNA]</scope>
    <source>
        <strain evidence="3">MJ1</strain>
    </source>
</reference>
<protein>
    <submittedName>
        <fullName evidence="2">Type II secretion system protein</fullName>
    </submittedName>
</protein>
<feature type="transmembrane region" description="Helical" evidence="1">
    <location>
        <begin position="596"/>
        <end position="616"/>
    </location>
</feature>
<keyword evidence="3" id="KW-1185">Reference proteome</keyword>
<feature type="transmembrane region" description="Helical" evidence="1">
    <location>
        <begin position="254"/>
        <end position="277"/>
    </location>
</feature>
<evidence type="ECO:0000313" key="2">
    <source>
        <dbReference type="EMBL" id="BBL45663.1"/>
    </source>
</evidence>
<dbReference type="AlphaFoldDB" id="A0A915WRI1"/>
<sequence length="668" mass="76626">MDISETEIKEINNNNLEYLIKTYKYTYFGSIIKYYESIVKYFGSIIKVKPGKNKEKEFQRINSELLLDVNINQIDSTSIFFLIIFIIVGIFSGLLINPLYFLIFFILGILFYVLLDYYYIILYNGLKARKKGQLVSLLLLISVKLRQNPNLEQALVFSIRNINLPLKIDLLRLLRDIYNRKYISASEGILDYSRMWEKDAKFFYLGIMLLESALYDPDKEHRAFQIDRAMEEALEELLSELNFFARDIRSSINLVSMLGITLPVMLLTIFPLASIFLSNLISPLDLFILFDILVPFLAFYVLNYSVSSRLVTIFNNENLYSQYINERDIKNKLISFGLGAALFIFLFFIIVLVAFRYLGNFDISGIVFSELFVLLLGISISFGSYVFFNNFRDLYFNLKKIDSDLPAFLLSLSNSLNQGYPIEKSLLYIYPRFNKSPLGTFLSKLYQNLRSGMPLKDSIFDPKKGVLKDFPSQNLKASIEIIFESSSVSPEEAAAVTAIISKYFLLLDKVRERIKDLVAEDLSQLKSLLRFIAPAILGIVSAVTILTIEILYRLSFQLQQIAKLSGGTSQYSSYINSLPSLVLNLFNLNGLITPPIIIIIVGLFNTLISLVIIYAINSIEESGDKLSLYYNLYRYSLVSNLLFFIFSTLSTVFMYLFISSILNVSTLF</sequence>
<dbReference type="KEGG" id="naer:MJ1_0510"/>
<feature type="transmembrane region" description="Helical" evidence="1">
    <location>
        <begin position="531"/>
        <end position="552"/>
    </location>
</feature>
<gene>
    <name evidence="2" type="ORF">MJ1_0510</name>
</gene>
<feature type="transmembrane region" description="Helical" evidence="1">
    <location>
        <begin position="283"/>
        <end position="302"/>
    </location>
</feature>
<feature type="transmembrane region" description="Helical" evidence="1">
    <location>
        <begin position="637"/>
        <end position="658"/>
    </location>
</feature>
<dbReference type="Proteomes" id="UP001055553">
    <property type="component" value="Chromosome"/>
</dbReference>
<feature type="transmembrane region" description="Helical" evidence="1">
    <location>
        <begin position="333"/>
        <end position="357"/>
    </location>
</feature>
<feature type="transmembrane region" description="Helical" evidence="1">
    <location>
        <begin position="102"/>
        <end position="121"/>
    </location>
</feature>
<evidence type="ECO:0000313" key="3">
    <source>
        <dbReference type="Proteomes" id="UP001055553"/>
    </source>
</evidence>